<dbReference type="InterPro" id="IPR025287">
    <property type="entry name" value="WAK_GUB"/>
</dbReference>
<dbReference type="GO" id="GO:0005886">
    <property type="term" value="C:plasma membrane"/>
    <property type="evidence" value="ECO:0007669"/>
    <property type="project" value="TreeGrafter"/>
</dbReference>
<evidence type="ECO:0000256" key="10">
    <source>
        <dbReference type="ARBA" id="ARBA00023136"/>
    </source>
</evidence>
<keyword evidence="8 13" id="KW-0067">ATP-binding</keyword>
<dbReference type="CDD" id="cd00054">
    <property type="entry name" value="EGF_CA"/>
    <property type="match status" value="1"/>
</dbReference>
<dbReference type="CDD" id="cd14066">
    <property type="entry name" value="STKc_IRAK"/>
    <property type="match status" value="1"/>
</dbReference>
<evidence type="ECO:0000259" key="16">
    <source>
        <dbReference type="PROSITE" id="PS50011"/>
    </source>
</evidence>
<organism evidence="17 18">
    <name type="scientific">Rhynchospora pubera</name>
    <dbReference type="NCBI Taxonomy" id="906938"/>
    <lineage>
        <taxon>Eukaryota</taxon>
        <taxon>Viridiplantae</taxon>
        <taxon>Streptophyta</taxon>
        <taxon>Embryophyta</taxon>
        <taxon>Tracheophyta</taxon>
        <taxon>Spermatophyta</taxon>
        <taxon>Magnoliopsida</taxon>
        <taxon>Liliopsida</taxon>
        <taxon>Poales</taxon>
        <taxon>Cyperaceae</taxon>
        <taxon>Cyperoideae</taxon>
        <taxon>Rhynchosporeae</taxon>
        <taxon>Rhynchospora</taxon>
    </lineage>
</organism>
<dbReference type="PROSITE" id="PS50011">
    <property type="entry name" value="PROTEIN_KINASE_DOM"/>
    <property type="match status" value="1"/>
</dbReference>
<comment type="subcellular location">
    <subcellularLocation>
        <location evidence="1">Membrane</location>
        <topology evidence="1">Single-pass type I membrane protein</topology>
    </subcellularLocation>
</comment>
<keyword evidence="11" id="KW-1015">Disulfide bond</keyword>
<evidence type="ECO:0000256" key="7">
    <source>
        <dbReference type="ARBA" id="ARBA00022777"/>
    </source>
</evidence>
<dbReference type="InterPro" id="IPR000719">
    <property type="entry name" value="Prot_kinase_dom"/>
</dbReference>
<evidence type="ECO:0000256" key="6">
    <source>
        <dbReference type="ARBA" id="ARBA00022741"/>
    </source>
</evidence>
<feature type="domain" description="Protein kinase" evidence="16">
    <location>
        <begin position="416"/>
        <end position="700"/>
    </location>
</feature>
<dbReference type="Proteomes" id="UP001140206">
    <property type="component" value="Chromosome 2"/>
</dbReference>
<dbReference type="Pfam" id="PF07714">
    <property type="entry name" value="PK_Tyr_Ser-Thr"/>
    <property type="match status" value="1"/>
</dbReference>
<evidence type="ECO:0000256" key="14">
    <source>
        <dbReference type="SAM" id="Phobius"/>
    </source>
</evidence>
<dbReference type="Gene3D" id="3.30.200.20">
    <property type="entry name" value="Phosphorylase Kinase, domain 1"/>
    <property type="match status" value="1"/>
</dbReference>
<reference evidence="17" key="1">
    <citation type="submission" date="2022-08" db="EMBL/GenBank/DDBJ databases">
        <authorList>
            <person name="Marques A."/>
        </authorList>
    </citation>
    <scope>NUCLEOTIDE SEQUENCE</scope>
    <source>
        <strain evidence="17">RhyPub2mFocal</strain>
        <tissue evidence="17">Leaves</tissue>
    </source>
</reference>
<evidence type="ECO:0000256" key="12">
    <source>
        <dbReference type="ARBA" id="ARBA00023180"/>
    </source>
</evidence>
<dbReference type="GO" id="GO:0005524">
    <property type="term" value="F:ATP binding"/>
    <property type="evidence" value="ECO:0007669"/>
    <property type="project" value="UniProtKB-UniRule"/>
</dbReference>
<accession>A0AAV8G745</accession>
<feature type="signal peptide" evidence="15">
    <location>
        <begin position="1"/>
        <end position="22"/>
    </location>
</feature>
<dbReference type="FunFam" id="3.30.200.20:FF:000043">
    <property type="entry name" value="Wall-associated receptor kinase 2"/>
    <property type="match status" value="1"/>
</dbReference>
<dbReference type="InterPro" id="IPR008271">
    <property type="entry name" value="Ser/Thr_kinase_AS"/>
</dbReference>
<keyword evidence="7 17" id="KW-0418">Kinase</keyword>
<evidence type="ECO:0000256" key="3">
    <source>
        <dbReference type="ARBA" id="ARBA00022679"/>
    </source>
</evidence>
<dbReference type="Pfam" id="PF13947">
    <property type="entry name" value="GUB_WAK_bind"/>
    <property type="match status" value="1"/>
</dbReference>
<evidence type="ECO:0000256" key="11">
    <source>
        <dbReference type="ARBA" id="ARBA00023157"/>
    </source>
</evidence>
<keyword evidence="12" id="KW-0325">Glycoprotein</keyword>
<dbReference type="SUPFAM" id="SSF56112">
    <property type="entry name" value="Protein kinase-like (PK-like)"/>
    <property type="match status" value="1"/>
</dbReference>
<evidence type="ECO:0000256" key="15">
    <source>
        <dbReference type="SAM" id="SignalP"/>
    </source>
</evidence>
<keyword evidence="4 14" id="KW-0812">Transmembrane</keyword>
<evidence type="ECO:0000313" key="17">
    <source>
        <dbReference type="EMBL" id="KAJ4799530.1"/>
    </source>
</evidence>
<evidence type="ECO:0000256" key="1">
    <source>
        <dbReference type="ARBA" id="ARBA00004479"/>
    </source>
</evidence>
<protein>
    <submittedName>
        <fullName evidence="17">Wall-associated kinase family protein</fullName>
    </submittedName>
</protein>
<dbReference type="PROSITE" id="PS00108">
    <property type="entry name" value="PROTEIN_KINASE_ST"/>
    <property type="match status" value="1"/>
</dbReference>
<dbReference type="GO" id="GO:0030247">
    <property type="term" value="F:polysaccharide binding"/>
    <property type="evidence" value="ECO:0007669"/>
    <property type="project" value="InterPro"/>
</dbReference>
<feature type="binding site" evidence="13">
    <location>
        <position position="445"/>
    </location>
    <ligand>
        <name>ATP</name>
        <dbReference type="ChEBI" id="CHEBI:30616"/>
    </ligand>
</feature>
<dbReference type="GO" id="GO:0004674">
    <property type="term" value="F:protein serine/threonine kinase activity"/>
    <property type="evidence" value="ECO:0007669"/>
    <property type="project" value="UniProtKB-KW"/>
</dbReference>
<sequence length="743" mass="82869">MQLLQLPIFLFLHFLLLKPASPTTTDLTNICPTTCGNISIPYPFGLGESRCYRPGFNLTCDLSLQPPRLFLGDGSVEVIDISLIHGTVTINTKVLSFLSSNLNESWTGLLSDGPFTISSKNRFTAIGCGVLARVLFYETNTLISLCASVCVARDFTPGHDDTCAGIGCCQTSIPMGLTTFDVHLESLNETTYSFGEFNKVFVVDKDWFDDNGDVRKKLLSPLYSKHPWDSTVSTEIPALLDWWLGNGSNGTGGLSCEMAKKNTSEFACRSMNSWCYDDANGNGYRCNCSDGYQGNPYVNNGCQDIDECQQPEVYKCDGTCVNEVGTYKCYSNDPHKYPGLIITIGVTTGLGLLVFLLGAFLLTRKLKERRDKMQRDKFFKQNKGLLLQHLISSNKDVAERMKIFSLEELKKATSNFDKSRIVGQGGHGIVYKGILSDQRVAAIKKPQEIIQREIEQFINEVAILSQLNHRNVVKLFGCCLETEAPLLVYEFISNGTLSSHLHAGNQQSLSWDDRLRIALEIARALSYLHSAASISIFHRDIKSANVLLDDGLTAKLSDFGASRSVPVDQTAVSTAIQGTYGYLDPEYYYSGRLTEKSDVYSFGVILVELLTREKPTSSSKSQDGESLIPHFISLIRDNKFIEILDPQVVEEARKEELIEVVELGEMCLRLKRDERPTMKQVEMKLEALRGSKKHIIHTWSCKRLDESQSLDMSISIEGSSSSGDMTRQFSLEKDMMLSMSFSR</sequence>
<feature type="chain" id="PRO_5043496607" evidence="15">
    <location>
        <begin position="23"/>
        <end position="743"/>
    </location>
</feature>
<dbReference type="GO" id="GO:0007166">
    <property type="term" value="P:cell surface receptor signaling pathway"/>
    <property type="evidence" value="ECO:0007669"/>
    <property type="project" value="InterPro"/>
</dbReference>
<dbReference type="PANTHER" id="PTHR27005">
    <property type="entry name" value="WALL-ASSOCIATED RECEPTOR KINASE-LIKE 21"/>
    <property type="match status" value="1"/>
</dbReference>
<dbReference type="InterPro" id="IPR017441">
    <property type="entry name" value="Protein_kinase_ATP_BS"/>
</dbReference>
<evidence type="ECO:0000256" key="5">
    <source>
        <dbReference type="ARBA" id="ARBA00022729"/>
    </source>
</evidence>
<comment type="caution">
    <text evidence="17">The sequence shown here is derived from an EMBL/GenBank/DDBJ whole genome shotgun (WGS) entry which is preliminary data.</text>
</comment>
<evidence type="ECO:0000256" key="8">
    <source>
        <dbReference type="ARBA" id="ARBA00022840"/>
    </source>
</evidence>
<evidence type="ECO:0000256" key="9">
    <source>
        <dbReference type="ARBA" id="ARBA00022989"/>
    </source>
</evidence>
<dbReference type="PROSITE" id="PS00107">
    <property type="entry name" value="PROTEIN_KINASE_ATP"/>
    <property type="match status" value="1"/>
</dbReference>
<evidence type="ECO:0000256" key="4">
    <source>
        <dbReference type="ARBA" id="ARBA00022692"/>
    </source>
</evidence>
<keyword evidence="10 14" id="KW-0472">Membrane</keyword>
<dbReference type="InterPro" id="IPR045274">
    <property type="entry name" value="WAK-like"/>
</dbReference>
<proteinExistence type="predicted"/>
<dbReference type="Gene3D" id="1.10.510.10">
    <property type="entry name" value="Transferase(Phosphotransferase) domain 1"/>
    <property type="match status" value="1"/>
</dbReference>
<dbReference type="GO" id="GO:0005509">
    <property type="term" value="F:calcium ion binding"/>
    <property type="evidence" value="ECO:0007669"/>
    <property type="project" value="InterPro"/>
</dbReference>
<dbReference type="FunFam" id="1.10.510.10:FF:000084">
    <property type="entry name" value="Wall-associated receptor kinase 2"/>
    <property type="match status" value="1"/>
</dbReference>
<dbReference type="InterPro" id="IPR011009">
    <property type="entry name" value="Kinase-like_dom_sf"/>
</dbReference>
<evidence type="ECO:0000313" key="18">
    <source>
        <dbReference type="Proteomes" id="UP001140206"/>
    </source>
</evidence>
<dbReference type="PANTHER" id="PTHR27005:SF283">
    <property type="entry name" value="OS02G0633066 PROTEIN"/>
    <property type="match status" value="1"/>
</dbReference>
<keyword evidence="9 14" id="KW-1133">Transmembrane helix</keyword>
<keyword evidence="3" id="KW-0808">Transferase</keyword>
<feature type="transmembrane region" description="Helical" evidence="14">
    <location>
        <begin position="337"/>
        <end position="363"/>
    </location>
</feature>
<dbReference type="PROSITE" id="PS01187">
    <property type="entry name" value="EGF_CA"/>
    <property type="match status" value="1"/>
</dbReference>
<keyword evidence="18" id="KW-1185">Reference proteome</keyword>
<dbReference type="EMBL" id="JAMFTS010000002">
    <property type="protein sequence ID" value="KAJ4799530.1"/>
    <property type="molecule type" value="Genomic_DNA"/>
</dbReference>
<dbReference type="AlphaFoldDB" id="A0AAV8G745"/>
<name>A0AAV8G745_9POAL</name>
<keyword evidence="6 13" id="KW-0547">Nucleotide-binding</keyword>
<dbReference type="Gene3D" id="2.10.25.10">
    <property type="entry name" value="Laminin"/>
    <property type="match status" value="1"/>
</dbReference>
<evidence type="ECO:0000256" key="13">
    <source>
        <dbReference type="PROSITE-ProRule" id="PRU10141"/>
    </source>
</evidence>
<keyword evidence="2" id="KW-0723">Serine/threonine-protein kinase</keyword>
<keyword evidence="5 15" id="KW-0732">Signal</keyword>
<dbReference type="InterPro" id="IPR001245">
    <property type="entry name" value="Ser-Thr/Tyr_kinase_cat_dom"/>
</dbReference>
<gene>
    <name evidence="17" type="ORF">LUZ62_050776</name>
</gene>
<dbReference type="SMART" id="SM00220">
    <property type="entry name" value="S_TKc"/>
    <property type="match status" value="1"/>
</dbReference>
<evidence type="ECO:0000256" key="2">
    <source>
        <dbReference type="ARBA" id="ARBA00022527"/>
    </source>
</evidence>
<dbReference type="InterPro" id="IPR018097">
    <property type="entry name" value="EGF_Ca-bd_CS"/>
</dbReference>